<keyword evidence="3" id="KW-0677">Repeat</keyword>
<dbReference type="CDD" id="cd00033">
    <property type="entry name" value="CCP"/>
    <property type="match status" value="3"/>
</dbReference>
<evidence type="ECO:0000313" key="9">
    <source>
        <dbReference type="Proteomes" id="UP000001645"/>
    </source>
</evidence>
<dbReference type="SUPFAM" id="SSF57535">
    <property type="entry name" value="Complement control module/SCR domain"/>
    <property type="match status" value="3"/>
</dbReference>
<protein>
    <recommendedName>
        <fullName evidence="7">Sushi domain-containing protein</fullName>
    </recommendedName>
</protein>
<reference evidence="8 9" key="1">
    <citation type="journal article" date="2010" name="PLoS Biol.">
        <title>Multi-platform next-generation sequencing of the domestic turkey (Meleagris gallopavo): genome assembly and analysis.</title>
        <authorList>
            <person name="Dalloul R.A."/>
            <person name="Long J.A."/>
            <person name="Zimin A.V."/>
            <person name="Aslam L."/>
            <person name="Beal K."/>
            <person name="Blomberg L.A."/>
            <person name="Bouffard P."/>
            <person name="Burt D.W."/>
            <person name="Crasta O."/>
            <person name="Crooijmans R.P."/>
            <person name="Cooper K."/>
            <person name="Coulombe R.A."/>
            <person name="De S."/>
            <person name="Delany M.E."/>
            <person name="Dodgson J.B."/>
            <person name="Dong J.J."/>
            <person name="Evans C."/>
            <person name="Frederickson K.M."/>
            <person name="Flicek P."/>
            <person name="Florea L."/>
            <person name="Folkerts O."/>
            <person name="Groenen M.A."/>
            <person name="Harkins T.T."/>
            <person name="Herrero J."/>
            <person name="Hoffmann S."/>
            <person name="Megens H.J."/>
            <person name="Jiang A."/>
            <person name="de Jong P."/>
            <person name="Kaiser P."/>
            <person name="Kim H."/>
            <person name="Kim K.W."/>
            <person name="Kim S."/>
            <person name="Langenberger D."/>
            <person name="Lee M.K."/>
            <person name="Lee T."/>
            <person name="Mane S."/>
            <person name="Marcais G."/>
            <person name="Marz M."/>
            <person name="McElroy A.P."/>
            <person name="Modise T."/>
            <person name="Nefedov M."/>
            <person name="Notredame C."/>
            <person name="Paton I.R."/>
            <person name="Payne W.S."/>
            <person name="Pertea G."/>
            <person name="Prickett D."/>
            <person name="Puiu D."/>
            <person name="Qioa D."/>
            <person name="Raineri E."/>
            <person name="Ruffier M."/>
            <person name="Salzberg S.L."/>
            <person name="Schatz M.C."/>
            <person name="Scheuring C."/>
            <person name="Schmidt C.J."/>
            <person name="Schroeder S."/>
            <person name="Searle S.M."/>
            <person name="Smith E.J."/>
            <person name="Smith J."/>
            <person name="Sonstegard T.S."/>
            <person name="Stadler P.F."/>
            <person name="Tafer H."/>
            <person name="Tu Z.J."/>
            <person name="Van Tassell C.P."/>
            <person name="Vilella A.J."/>
            <person name="Williams K.P."/>
            <person name="Yorke J.A."/>
            <person name="Zhang L."/>
            <person name="Zhang H.B."/>
            <person name="Zhang X."/>
            <person name="Zhang Y."/>
            <person name="Reed K.M."/>
        </authorList>
    </citation>
    <scope>NUCLEOTIDE SEQUENCE [LARGE SCALE GENOMIC DNA]</scope>
</reference>
<dbReference type="GeneTree" id="ENSGT00940000161110"/>
<evidence type="ECO:0000256" key="1">
    <source>
        <dbReference type="ARBA" id="ARBA00022659"/>
    </source>
</evidence>
<feature type="domain" description="Sushi" evidence="7">
    <location>
        <begin position="51"/>
        <end position="109"/>
    </location>
</feature>
<feature type="disulfide bond" evidence="6">
    <location>
        <begin position="198"/>
        <end position="225"/>
    </location>
</feature>
<dbReference type="Proteomes" id="UP000001645">
    <property type="component" value="Chromosome 28"/>
</dbReference>
<evidence type="ECO:0000313" key="8">
    <source>
        <dbReference type="Ensembl" id="ENSMGAP00000027573.1"/>
    </source>
</evidence>
<keyword evidence="1 6" id="KW-0768">Sushi</keyword>
<evidence type="ECO:0000256" key="3">
    <source>
        <dbReference type="ARBA" id="ARBA00022737"/>
    </source>
</evidence>
<keyword evidence="2" id="KW-0732">Signal</keyword>
<dbReference type="Pfam" id="PF00084">
    <property type="entry name" value="Sushi"/>
    <property type="match status" value="3"/>
</dbReference>
<feature type="disulfide bond" evidence="6">
    <location>
        <begin position="169"/>
        <end position="212"/>
    </location>
</feature>
<evidence type="ECO:0000256" key="5">
    <source>
        <dbReference type="ARBA" id="ARBA00023180"/>
    </source>
</evidence>
<comment type="caution">
    <text evidence="6">Lacks conserved residue(s) required for the propagation of feature annotation.</text>
</comment>
<dbReference type="SMART" id="SM00032">
    <property type="entry name" value="CCP"/>
    <property type="match status" value="3"/>
</dbReference>
<dbReference type="FunFam" id="2.10.70.10:FF:000014">
    <property type="entry name" value="Membrane cofactor protein"/>
    <property type="match status" value="1"/>
</dbReference>
<evidence type="ECO:0000259" key="7">
    <source>
        <dbReference type="PROSITE" id="PS50923"/>
    </source>
</evidence>
<dbReference type="Ensembl" id="ENSMGAT00000036363.1">
    <property type="protein sequence ID" value="ENSMGAP00000027573.1"/>
    <property type="gene ID" value="ENSMGAG00000018720.1"/>
</dbReference>
<dbReference type="PROSITE" id="PS50923">
    <property type="entry name" value="SUSHI"/>
    <property type="match status" value="3"/>
</dbReference>
<feature type="domain" description="Sushi" evidence="7">
    <location>
        <begin position="111"/>
        <end position="166"/>
    </location>
</feature>
<proteinExistence type="predicted"/>
<dbReference type="Gene3D" id="2.10.70.10">
    <property type="entry name" value="Complement Module, domain 1"/>
    <property type="match status" value="3"/>
</dbReference>
<dbReference type="InterPro" id="IPR000436">
    <property type="entry name" value="Sushi_SCR_CCP_dom"/>
</dbReference>
<dbReference type="PANTHER" id="PTHR19325:SF560">
    <property type="entry name" value="SUSHI, VON WILLEBRAND FACTOR TYPE A, EGF AND PENTRAXIN DOMAIN-CONTAINING PROTEIN 1"/>
    <property type="match status" value="1"/>
</dbReference>
<keyword evidence="9" id="KW-1185">Reference proteome</keyword>
<dbReference type="PANTHER" id="PTHR19325">
    <property type="entry name" value="COMPLEMENT COMPONENT-RELATED SUSHI DOMAIN-CONTAINING"/>
    <property type="match status" value="1"/>
</dbReference>
<sequence length="271" mass="29604">STPSHYIYRPGDVVRFTCNTGYNLQALWALLLCTRKMWPCTDNHIHVPTAIGCQSPTVHNGKVQALKDTFEAGETLRFDCDAGYAAEGSHRARCQPGGSWDPPVLSCERVQPCPMPPKISNGDHDGHGRAEFTMGMHVTYTCNLGYYLAGNVERVFCKATGKWSQPMTCPPPPNIANGLHSSRSSARFPHGTVVYYSCKDGFELVGNVSISCLDVGRWSRPLPRCQGGWRQPCGHCCSVPAGCGPALTTISMFLQPSAARVPQCTMGRCRH</sequence>
<reference evidence="8" key="2">
    <citation type="submission" date="2025-08" db="UniProtKB">
        <authorList>
            <consortium name="Ensembl"/>
        </authorList>
    </citation>
    <scope>IDENTIFICATION</scope>
</reference>
<keyword evidence="4 6" id="KW-1015">Disulfide bond</keyword>
<feature type="domain" description="Sushi" evidence="7">
    <location>
        <begin position="167"/>
        <end position="227"/>
    </location>
</feature>
<feature type="disulfide bond" evidence="6">
    <location>
        <begin position="80"/>
        <end position="107"/>
    </location>
</feature>
<evidence type="ECO:0000256" key="2">
    <source>
        <dbReference type="ARBA" id="ARBA00022729"/>
    </source>
</evidence>
<evidence type="ECO:0000256" key="6">
    <source>
        <dbReference type="PROSITE-ProRule" id="PRU00302"/>
    </source>
</evidence>
<name>A0A803Y726_MELGA</name>
<accession>A0A803Y726</accession>
<organism evidence="8 9">
    <name type="scientific">Meleagris gallopavo</name>
    <name type="common">Wild turkey</name>
    <dbReference type="NCBI Taxonomy" id="9103"/>
    <lineage>
        <taxon>Eukaryota</taxon>
        <taxon>Metazoa</taxon>
        <taxon>Chordata</taxon>
        <taxon>Craniata</taxon>
        <taxon>Vertebrata</taxon>
        <taxon>Euteleostomi</taxon>
        <taxon>Archelosauria</taxon>
        <taxon>Archosauria</taxon>
        <taxon>Dinosauria</taxon>
        <taxon>Saurischia</taxon>
        <taxon>Theropoda</taxon>
        <taxon>Coelurosauria</taxon>
        <taxon>Aves</taxon>
        <taxon>Neognathae</taxon>
        <taxon>Galloanserae</taxon>
        <taxon>Galliformes</taxon>
        <taxon>Phasianidae</taxon>
        <taxon>Meleagridinae</taxon>
        <taxon>Meleagris</taxon>
    </lineage>
</organism>
<gene>
    <name evidence="8" type="primary">LOC104914481</name>
</gene>
<dbReference type="InterPro" id="IPR050350">
    <property type="entry name" value="Compl-Cell_Adhes-Reg"/>
</dbReference>
<dbReference type="InterPro" id="IPR035976">
    <property type="entry name" value="Sushi/SCR/CCP_sf"/>
</dbReference>
<keyword evidence="5" id="KW-0325">Glycoprotein</keyword>
<dbReference type="AlphaFoldDB" id="A0A803Y726"/>
<reference evidence="8" key="3">
    <citation type="submission" date="2025-09" db="UniProtKB">
        <authorList>
            <consortium name="Ensembl"/>
        </authorList>
    </citation>
    <scope>IDENTIFICATION</scope>
</reference>
<evidence type="ECO:0000256" key="4">
    <source>
        <dbReference type="ARBA" id="ARBA00023157"/>
    </source>
</evidence>